<organism evidence="4 5">
    <name type="scientific">Microbacterium oleivorans</name>
    <dbReference type="NCBI Taxonomy" id="273677"/>
    <lineage>
        <taxon>Bacteria</taxon>
        <taxon>Bacillati</taxon>
        <taxon>Actinomycetota</taxon>
        <taxon>Actinomycetes</taxon>
        <taxon>Micrococcales</taxon>
        <taxon>Microbacteriaceae</taxon>
        <taxon>Microbacterium</taxon>
    </lineage>
</organism>
<gene>
    <name evidence="4" type="ORF">BW34_01360</name>
</gene>
<reference evidence="4 5" key="1">
    <citation type="submission" date="2014-03" db="EMBL/GenBank/DDBJ databases">
        <title>Draft Genome Sequences of 13 Willow Endophytes.</title>
        <authorList>
            <person name="Gan H.Y."/>
            <person name="Gan H.M."/>
            <person name="Savka M.A."/>
            <person name="Hudson A.O."/>
        </authorList>
    </citation>
    <scope>NUCLEOTIDE SEQUENCE [LARGE SCALE GENOMIC DNA]</scope>
    <source>
        <strain evidence="4 5">RIT293</strain>
    </source>
</reference>
<keyword evidence="2" id="KW-1133">Transmembrane helix</keyword>
<keyword evidence="2" id="KW-0472">Membrane</keyword>
<dbReference type="Proteomes" id="UP000024001">
    <property type="component" value="Unassembled WGS sequence"/>
</dbReference>
<feature type="transmembrane region" description="Helical" evidence="2">
    <location>
        <begin position="128"/>
        <end position="147"/>
    </location>
</feature>
<feature type="compositionally biased region" description="Low complexity" evidence="1">
    <location>
        <begin position="202"/>
        <end position="221"/>
    </location>
</feature>
<dbReference type="OrthoDB" id="5175658at2"/>
<dbReference type="Pfam" id="PF14016">
    <property type="entry name" value="DUF4232"/>
    <property type="match status" value="1"/>
</dbReference>
<proteinExistence type="predicted"/>
<keyword evidence="5" id="KW-1185">Reference proteome</keyword>
<dbReference type="eggNOG" id="ENOG5033GHN">
    <property type="taxonomic scope" value="Bacteria"/>
</dbReference>
<evidence type="ECO:0000313" key="4">
    <source>
        <dbReference type="EMBL" id="EZP28380.1"/>
    </source>
</evidence>
<feature type="transmembrane region" description="Helical" evidence="2">
    <location>
        <begin position="51"/>
        <end position="74"/>
    </location>
</feature>
<accession>A0A031FXM1</accession>
<feature type="domain" description="DUF4232" evidence="3">
    <location>
        <begin position="239"/>
        <end position="368"/>
    </location>
</feature>
<dbReference type="EMBL" id="JFYO01000004">
    <property type="protein sequence ID" value="EZP28380.1"/>
    <property type="molecule type" value="Genomic_DNA"/>
</dbReference>
<comment type="caution">
    <text evidence="4">The sequence shown here is derived from an EMBL/GenBank/DDBJ whole genome shotgun (WGS) entry which is preliminary data.</text>
</comment>
<feature type="transmembrane region" description="Helical" evidence="2">
    <location>
        <begin position="86"/>
        <end position="108"/>
    </location>
</feature>
<dbReference type="InterPro" id="IPR025326">
    <property type="entry name" value="DUF4232"/>
</dbReference>
<name>A0A031FXM1_9MICO</name>
<dbReference type="PATRIC" id="fig|273677.3.peg.1343"/>
<evidence type="ECO:0000256" key="1">
    <source>
        <dbReference type="SAM" id="MobiDB-lite"/>
    </source>
</evidence>
<feature type="transmembrane region" description="Helical" evidence="2">
    <location>
        <begin position="168"/>
        <end position="185"/>
    </location>
</feature>
<evidence type="ECO:0000256" key="2">
    <source>
        <dbReference type="SAM" id="Phobius"/>
    </source>
</evidence>
<dbReference type="AlphaFoldDB" id="A0A031FXM1"/>
<feature type="region of interest" description="Disordered" evidence="1">
    <location>
        <begin position="191"/>
        <end position="240"/>
    </location>
</feature>
<evidence type="ECO:0000259" key="3">
    <source>
        <dbReference type="Pfam" id="PF14016"/>
    </source>
</evidence>
<protein>
    <recommendedName>
        <fullName evidence="3">DUF4232 domain-containing protein</fullName>
    </recommendedName>
</protein>
<keyword evidence="2" id="KW-0812">Transmembrane</keyword>
<evidence type="ECO:0000313" key="5">
    <source>
        <dbReference type="Proteomes" id="UP000024001"/>
    </source>
</evidence>
<sequence length="376" mass="38396">MRRGLIGGGVLVALWFVCGWAPFLLYAAGGSLASLGQMVPSPMARGAFASPAPWTFIVQILVAIALVAVFAVLASRFSSGRATFAAGWLAAILASFAIGAVLDLGSFFTGLGTFGIRGSLGMMGTTPVTTWWAVALGWIPALAWARLPIAPPAETAPRVRAAGRVPTLAWSAIAAVALICLPLAAQAGSDATQTQLREDEATAAQQADPDGAAAPDPSATGEPVPAMAPAEGPTPADACTSANTTILAPAEDAATGHRGQLLSLVNTSDEPCVVNGYPDVAYGDQNGHLLQVDVQHGSSFMGDDPGAAAITLQPGSSARAVIGWDANSVRGHLAARSLWLAVSPGQERLTWEVSLDIIPGATVHVTAWRDIAPPEG</sequence>
<dbReference type="RefSeq" id="WP_081416958.1">
    <property type="nucleotide sequence ID" value="NZ_JFYO01000004.1"/>
</dbReference>